<sequence>MAKKKRVALVGGGPTAVYTLKNLLQKADGLHVTIFEAGKVAGCGIPYSDEFNTPDMMANITSVEIPPVMTSLADWVRSADRRWLSKFGVRRDKVSDRDYYPRVLLGAYYVDQLEQMIRTAAPWHQVDVKTETRVLDIIPDGKGFELTIANKEGKSSRRFNAVVLATGHLIEPTTSRASSRLYRSPYPVGNLELARDEAADPGIFAESHRRSRGAGWAIRRLRRRG</sequence>
<keyword evidence="3" id="KW-1185">Reference proteome</keyword>
<dbReference type="Gene3D" id="3.50.50.60">
    <property type="entry name" value="FAD/NAD(P)-binding domain"/>
    <property type="match status" value="1"/>
</dbReference>
<dbReference type="SUPFAM" id="SSF51905">
    <property type="entry name" value="FAD/NAD(P)-binding domain"/>
    <property type="match status" value="1"/>
</dbReference>
<dbReference type="InterPro" id="IPR036188">
    <property type="entry name" value="FAD/NAD-bd_sf"/>
</dbReference>
<evidence type="ECO:0000313" key="3">
    <source>
        <dbReference type="Proteomes" id="UP000602124"/>
    </source>
</evidence>
<dbReference type="PANTHER" id="PTHR40254">
    <property type="entry name" value="BLR0577 PROTEIN"/>
    <property type="match status" value="1"/>
</dbReference>
<accession>A0A934J178</accession>
<proteinExistence type="predicted"/>
<dbReference type="AlphaFoldDB" id="A0A934J178"/>
<feature type="domain" description="FAD-dependent urate hydroxylase HpyO/Asp monooxygenase CreE-like FAD/NAD(P)-binding" evidence="1">
    <location>
        <begin position="8"/>
        <end position="168"/>
    </location>
</feature>
<dbReference type="InterPro" id="IPR038732">
    <property type="entry name" value="HpyO/CreE_NAD-binding"/>
</dbReference>
<evidence type="ECO:0000259" key="1">
    <source>
        <dbReference type="Pfam" id="PF13454"/>
    </source>
</evidence>
<dbReference type="Pfam" id="PF13454">
    <property type="entry name" value="NAD_binding_9"/>
    <property type="match status" value="1"/>
</dbReference>
<dbReference type="EMBL" id="JAEKMH010000011">
    <property type="protein sequence ID" value="MBJ3787076.1"/>
    <property type="molecule type" value="Genomic_DNA"/>
</dbReference>
<dbReference type="PANTHER" id="PTHR40254:SF1">
    <property type="entry name" value="BLR0577 PROTEIN"/>
    <property type="match status" value="1"/>
</dbReference>
<dbReference type="RefSeq" id="WP_198878255.1">
    <property type="nucleotide sequence ID" value="NZ_JAEKMH010000011.1"/>
</dbReference>
<protein>
    <submittedName>
        <fullName evidence="2">FAD/NAD(P)-binding protein</fullName>
    </submittedName>
</protein>
<dbReference type="InterPro" id="IPR052189">
    <property type="entry name" value="L-asp_N-monooxygenase_NS-form"/>
</dbReference>
<reference evidence="2" key="1">
    <citation type="submission" date="2020-12" db="EMBL/GenBank/DDBJ databases">
        <title>Devosia sp. MSA67 isolated from Mo River.</title>
        <authorList>
            <person name="Ma F."/>
            <person name="Zi Z."/>
        </authorList>
    </citation>
    <scope>NUCLEOTIDE SEQUENCE</scope>
    <source>
        <strain evidence="2">MSA67</strain>
    </source>
</reference>
<gene>
    <name evidence="2" type="ORF">JEQ47_20340</name>
</gene>
<comment type="caution">
    <text evidence="2">The sequence shown here is derived from an EMBL/GenBank/DDBJ whole genome shotgun (WGS) entry which is preliminary data.</text>
</comment>
<dbReference type="Proteomes" id="UP000602124">
    <property type="component" value="Unassembled WGS sequence"/>
</dbReference>
<name>A0A934J178_9HYPH</name>
<organism evidence="2 3">
    <name type="scientific">Devosia sediminis</name>
    <dbReference type="NCBI Taxonomy" id="2798801"/>
    <lineage>
        <taxon>Bacteria</taxon>
        <taxon>Pseudomonadati</taxon>
        <taxon>Pseudomonadota</taxon>
        <taxon>Alphaproteobacteria</taxon>
        <taxon>Hyphomicrobiales</taxon>
        <taxon>Devosiaceae</taxon>
        <taxon>Devosia</taxon>
    </lineage>
</organism>
<evidence type="ECO:0000313" key="2">
    <source>
        <dbReference type="EMBL" id="MBJ3787076.1"/>
    </source>
</evidence>